<evidence type="ECO:0000313" key="2">
    <source>
        <dbReference type="Proteomes" id="UP000253153"/>
    </source>
</evidence>
<dbReference type="GeneID" id="41998203"/>
<keyword evidence="2" id="KW-1185">Reference proteome</keyword>
<dbReference type="OrthoDB" id="3594103at2759"/>
<accession>A0A366R7J6</accession>
<dbReference type="PANTHER" id="PTHR37538:SF1">
    <property type="entry name" value="BTB DOMAIN-CONTAINING PROTEIN"/>
    <property type="match status" value="1"/>
</dbReference>
<dbReference type="EMBL" id="QKXC01000205">
    <property type="protein sequence ID" value="RBR12135.1"/>
    <property type="molecule type" value="Genomic_DNA"/>
</dbReference>
<dbReference type="RefSeq" id="XP_031013036.1">
    <property type="nucleotide sequence ID" value="XM_031162907.1"/>
</dbReference>
<gene>
    <name evidence="1" type="ORF">FIESC28_08769</name>
</gene>
<protein>
    <submittedName>
        <fullName evidence="1">Uncharacterized protein</fullName>
    </submittedName>
</protein>
<sequence>MSSWWDLFCSAEKKDQPEERPTTSRWLGPSRAIQFDNGHWVHIPDQVLQEHPQFLEIWNSRQTLQISGIPHHVAHIIVHFLFTKQYQNLKFHRPSEAERNAKDFATAVYVHGVSLRYRLIGLRQLAAERIELYGDKMALIDIVKKLPKPPFERMAITGALYNYVCHRMNVEGVTMSLEGMDELQNAIGGTMSGILCQKIASLEAENKRLQEARDASRLGGLFTIGWW</sequence>
<dbReference type="Proteomes" id="UP000253153">
    <property type="component" value="Unassembled WGS sequence"/>
</dbReference>
<proteinExistence type="predicted"/>
<comment type="caution">
    <text evidence="1">The sequence shown here is derived from an EMBL/GenBank/DDBJ whole genome shotgun (WGS) entry which is preliminary data.</text>
</comment>
<organism evidence="1 2">
    <name type="scientific">Fusarium coffeatum</name>
    <dbReference type="NCBI Taxonomy" id="231269"/>
    <lineage>
        <taxon>Eukaryota</taxon>
        <taxon>Fungi</taxon>
        <taxon>Dikarya</taxon>
        <taxon>Ascomycota</taxon>
        <taxon>Pezizomycotina</taxon>
        <taxon>Sordariomycetes</taxon>
        <taxon>Hypocreomycetidae</taxon>
        <taxon>Hypocreales</taxon>
        <taxon>Nectriaceae</taxon>
        <taxon>Fusarium</taxon>
        <taxon>Fusarium incarnatum-equiseti species complex</taxon>
    </lineage>
</organism>
<dbReference type="PANTHER" id="PTHR37538">
    <property type="entry name" value="BTB DOMAIN-CONTAINING PROTEIN"/>
    <property type="match status" value="1"/>
</dbReference>
<reference evidence="1 2" key="1">
    <citation type="submission" date="2018-06" db="EMBL/GenBank/DDBJ databases">
        <title>Fusarium incarnatum-equiseti species complex species 28.</title>
        <authorList>
            <person name="Gardiner D.M."/>
        </authorList>
    </citation>
    <scope>NUCLEOTIDE SEQUENCE [LARGE SCALE GENOMIC DNA]</scope>
    <source>
        <strain evidence="1 2">FIESC_28</strain>
    </source>
</reference>
<evidence type="ECO:0000313" key="1">
    <source>
        <dbReference type="EMBL" id="RBR12135.1"/>
    </source>
</evidence>
<name>A0A366R7J6_9HYPO</name>
<dbReference type="AlphaFoldDB" id="A0A366R7J6"/>